<keyword evidence="4 7" id="KW-0812">Transmembrane</keyword>
<evidence type="ECO:0000256" key="5">
    <source>
        <dbReference type="ARBA" id="ARBA00022989"/>
    </source>
</evidence>
<dbReference type="Pfam" id="PF00528">
    <property type="entry name" value="BPD_transp_1"/>
    <property type="match status" value="1"/>
</dbReference>
<dbReference type="PANTHER" id="PTHR43005">
    <property type="entry name" value="BLR7065 PROTEIN"/>
    <property type="match status" value="1"/>
</dbReference>
<protein>
    <recommendedName>
        <fullName evidence="8">ABC transmembrane type-1 domain-containing protein</fullName>
    </recommendedName>
</protein>
<comment type="caution">
    <text evidence="9">The sequence shown here is derived from an EMBL/GenBank/DDBJ whole genome shotgun (WGS) entry which is preliminary data.</text>
</comment>
<dbReference type="PROSITE" id="PS50928">
    <property type="entry name" value="ABC_TM1"/>
    <property type="match status" value="1"/>
</dbReference>
<dbReference type="AlphaFoldDB" id="A0A8J3EDG2"/>
<sequence>MADGNVLAAPAPAPAAVAPARPGALRRLARRRSTLAFVLTVPLLTVIGGLVVWPFFYAIYLSMLNKRMTRFVGLDNFAFLLSRETFQLVIMQSVIFAVGAVVAKALIGFILAHVLHALPAKGQRKWRGMLLVPWVIPPAISTLAWWWLFDPSYSAINWMLMGIGAPPVAWLGEPGWARFAVILVNVWYGAPFFMIMYLAALKSVPDQLYEAAAIDGATGWQKLRYVTVPMMKNIIAITVLFSLIVTFANFDIVRILTNGGPQDRTHIFGTYAFQVGIQSGDIPLGAAVSLFMFPVLALLAVFVLRDVTRRSREMAG</sequence>
<organism evidence="9 10">
    <name type="scientific">Caldovatus sediminis</name>
    <dbReference type="NCBI Taxonomy" id="2041189"/>
    <lineage>
        <taxon>Bacteria</taxon>
        <taxon>Pseudomonadati</taxon>
        <taxon>Pseudomonadota</taxon>
        <taxon>Alphaproteobacteria</taxon>
        <taxon>Acetobacterales</taxon>
        <taxon>Roseomonadaceae</taxon>
        <taxon>Caldovatus</taxon>
    </lineage>
</organism>
<evidence type="ECO:0000313" key="9">
    <source>
        <dbReference type="EMBL" id="GGG42711.1"/>
    </source>
</evidence>
<keyword evidence="3" id="KW-1003">Cell membrane</keyword>
<dbReference type="InterPro" id="IPR000515">
    <property type="entry name" value="MetI-like"/>
</dbReference>
<dbReference type="InterPro" id="IPR035906">
    <property type="entry name" value="MetI-like_sf"/>
</dbReference>
<feature type="transmembrane region" description="Helical" evidence="7">
    <location>
        <begin position="282"/>
        <end position="304"/>
    </location>
</feature>
<accession>A0A8J3EDG2</accession>
<keyword evidence="5 7" id="KW-1133">Transmembrane helix</keyword>
<name>A0A8J3EDG2_9PROT</name>
<dbReference type="SUPFAM" id="SSF161098">
    <property type="entry name" value="MetI-like"/>
    <property type="match status" value="1"/>
</dbReference>
<evidence type="ECO:0000259" key="8">
    <source>
        <dbReference type="PROSITE" id="PS50928"/>
    </source>
</evidence>
<evidence type="ECO:0000256" key="7">
    <source>
        <dbReference type="RuleBase" id="RU363032"/>
    </source>
</evidence>
<evidence type="ECO:0000256" key="6">
    <source>
        <dbReference type="ARBA" id="ARBA00023136"/>
    </source>
</evidence>
<keyword evidence="10" id="KW-1185">Reference proteome</keyword>
<feature type="transmembrane region" description="Helical" evidence="7">
    <location>
        <begin position="89"/>
        <end position="118"/>
    </location>
</feature>
<evidence type="ECO:0000256" key="4">
    <source>
        <dbReference type="ARBA" id="ARBA00022692"/>
    </source>
</evidence>
<dbReference type="GO" id="GO:0055085">
    <property type="term" value="P:transmembrane transport"/>
    <property type="evidence" value="ECO:0007669"/>
    <property type="project" value="InterPro"/>
</dbReference>
<feature type="transmembrane region" description="Helical" evidence="7">
    <location>
        <begin position="234"/>
        <end position="256"/>
    </location>
</feature>
<keyword evidence="2 7" id="KW-0813">Transport</keyword>
<dbReference type="Gene3D" id="1.10.3720.10">
    <property type="entry name" value="MetI-like"/>
    <property type="match status" value="1"/>
</dbReference>
<evidence type="ECO:0000256" key="1">
    <source>
        <dbReference type="ARBA" id="ARBA00004651"/>
    </source>
</evidence>
<dbReference type="CDD" id="cd06261">
    <property type="entry name" value="TM_PBP2"/>
    <property type="match status" value="1"/>
</dbReference>
<dbReference type="EMBL" id="BMKS01000011">
    <property type="protein sequence ID" value="GGG42711.1"/>
    <property type="molecule type" value="Genomic_DNA"/>
</dbReference>
<dbReference type="GO" id="GO:0005886">
    <property type="term" value="C:plasma membrane"/>
    <property type="evidence" value="ECO:0007669"/>
    <property type="project" value="UniProtKB-SubCell"/>
</dbReference>
<dbReference type="RefSeq" id="WP_188902157.1">
    <property type="nucleotide sequence ID" value="NZ_BMKS01000011.1"/>
</dbReference>
<feature type="transmembrane region" description="Helical" evidence="7">
    <location>
        <begin position="130"/>
        <end position="149"/>
    </location>
</feature>
<keyword evidence="6 7" id="KW-0472">Membrane</keyword>
<feature type="transmembrane region" description="Helical" evidence="7">
    <location>
        <begin position="35"/>
        <end position="60"/>
    </location>
</feature>
<gene>
    <name evidence="9" type="ORF">GCM10010964_32750</name>
</gene>
<evidence type="ECO:0000256" key="3">
    <source>
        <dbReference type="ARBA" id="ARBA00022475"/>
    </source>
</evidence>
<feature type="transmembrane region" description="Helical" evidence="7">
    <location>
        <begin position="176"/>
        <end position="199"/>
    </location>
</feature>
<evidence type="ECO:0000256" key="2">
    <source>
        <dbReference type="ARBA" id="ARBA00022448"/>
    </source>
</evidence>
<evidence type="ECO:0000313" key="10">
    <source>
        <dbReference type="Proteomes" id="UP000597507"/>
    </source>
</evidence>
<reference evidence="9 10" key="1">
    <citation type="journal article" date="2014" name="Int. J. Syst. Evol. Microbiol.">
        <title>Complete genome sequence of Corynebacterium casei LMG S-19264T (=DSM 44701T), isolated from a smear-ripened cheese.</title>
        <authorList>
            <consortium name="US DOE Joint Genome Institute (JGI-PGF)"/>
            <person name="Walter F."/>
            <person name="Albersmeier A."/>
            <person name="Kalinowski J."/>
            <person name="Ruckert C."/>
        </authorList>
    </citation>
    <scope>NUCLEOTIDE SEQUENCE [LARGE SCALE GENOMIC DNA]</scope>
    <source>
        <strain evidence="9 10">CGMCC 1.16330</strain>
    </source>
</reference>
<dbReference type="PANTHER" id="PTHR43005:SF1">
    <property type="entry name" value="SPERMIDINE_PUTRESCINE TRANSPORT SYSTEM PERMEASE PROTEIN"/>
    <property type="match status" value="1"/>
</dbReference>
<proteinExistence type="inferred from homology"/>
<feature type="domain" description="ABC transmembrane type-1" evidence="8">
    <location>
        <begin position="90"/>
        <end position="305"/>
    </location>
</feature>
<comment type="subcellular location">
    <subcellularLocation>
        <location evidence="1 7">Cell membrane</location>
        <topology evidence="1 7">Multi-pass membrane protein</topology>
    </subcellularLocation>
</comment>
<dbReference type="Proteomes" id="UP000597507">
    <property type="component" value="Unassembled WGS sequence"/>
</dbReference>
<comment type="similarity">
    <text evidence="7">Belongs to the binding-protein-dependent transport system permease family.</text>
</comment>